<dbReference type="SUPFAM" id="SSF143120">
    <property type="entry name" value="YefM-like"/>
    <property type="match status" value="1"/>
</dbReference>
<comment type="caution">
    <text evidence="3">The sequence shown here is derived from an EMBL/GenBank/DDBJ whole genome shotgun (WGS) entry which is preliminary data.</text>
</comment>
<dbReference type="InterPro" id="IPR006442">
    <property type="entry name" value="Antitoxin_Phd/YefM"/>
</dbReference>
<dbReference type="InterPro" id="IPR036165">
    <property type="entry name" value="YefM-like_sf"/>
</dbReference>
<dbReference type="NCBIfam" id="TIGR01552">
    <property type="entry name" value="phd_fam"/>
    <property type="match status" value="1"/>
</dbReference>
<dbReference type="RefSeq" id="WP_169575441.1">
    <property type="nucleotide sequence ID" value="NZ_JABBFV010000039.1"/>
</dbReference>
<evidence type="ECO:0000313" key="4">
    <source>
        <dbReference type="Proteomes" id="UP000519023"/>
    </source>
</evidence>
<dbReference type="Gene3D" id="3.40.1620.10">
    <property type="entry name" value="YefM-like domain"/>
    <property type="match status" value="1"/>
</dbReference>
<evidence type="ECO:0000256" key="1">
    <source>
        <dbReference type="ARBA" id="ARBA00009981"/>
    </source>
</evidence>
<organism evidence="3 4">
    <name type="scientific">Sphingobium psychrophilum</name>
    <dbReference type="NCBI Taxonomy" id="2728834"/>
    <lineage>
        <taxon>Bacteria</taxon>
        <taxon>Pseudomonadati</taxon>
        <taxon>Pseudomonadota</taxon>
        <taxon>Alphaproteobacteria</taxon>
        <taxon>Sphingomonadales</taxon>
        <taxon>Sphingomonadaceae</taxon>
        <taxon>Sphingobium</taxon>
    </lineage>
</organism>
<reference evidence="3 4" key="1">
    <citation type="submission" date="2020-04" db="EMBL/GenBank/DDBJ databases">
        <title>Sphingobium sp. AR-3-1 isolated from Arctic soil.</title>
        <authorList>
            <person name="Dahal R.H."/>
            <person name="Chaudhary D.K."/>
        </authorList>
    </citation>
    <scope>NUCLEOTIDE SEQUENCE [LARGE SCALE GENOMIC DNA]</scope>
    <source>
        <strain evidence="3 4">AR-3-1</strain>
    </source>
</reference>
<dbReference type="Pfam" id="PF02604">
    <property type="entry name" value="PhdYeFM_antitox"/>
    <property type="match status" value="1"/>
</dbReference>
<evidence type="ECO:0000256" key="2">
    <source>
        <dbReference type="RuleBase" id="RU362080"/>
    </source>
</evidence>
<gene>
    <name evidence="3" type="ORF">HHL08_24105</name>
</gene>
<comment type="similarity">
    <text evidence="1 2">Belongs to the phD/YefM antitoxin family.</text>
</comment>
<name>A0A7X9X083_9SPHN</name>
<proteinExistence type="inferred from homology"/>
<accession>A0A7X9X083</accession>
<protein>
    <recommendedName>
        <fullName evidence="2">Antitoxin</fullName>
    </recommendedName>
</protein>
<sequence>MGTAVGKTEGEKSGPRSTWKLEDAKARFSEVVRRAQSEGPQRVTVRGREAVVVMSVDELDRLLPRDAGKPAFVPFLEGLGLDGLNLEREIDRGRDVAL</sequence>
<dbReference type="EMBL" id="JABBFV010000039">
    <property type="protein sequence ID" value="NML13169.1"/>
    <property type="molecule type" value="Genomic_DNA"/>
</dbReference>
<dbReference type="Proteomes" id="UP000519023">
    <property type="component" value="Unassembled WGS sequence"/>
</dbReference>
<evidence type="ECO:0000313" key="3">
    <source>
        <dbReference type="EMBL" id="NML13169.1"/>
    </source>
</evidence>
<keyword evidence="4" id="KW-1185">Reference proteome</keyword>
<dbReference type="AlphaFoldDB" id="A0A7X9X083"/>
<comment type="function">
    <text evidence="2">Antitoxin component of a type II toxin-antitoxin (TA) system.</text>
</comment>